<dbReference type="AlphaFoldDB" id="U2Q6Y3"/>
<dbReference type="Proteomes" id="UP000016608">
    <property type="component" value="Unassembled WGS sequence"/>
</dbReference>
<reference evidence="1 2" key="1">
    <citation type="submission" date="2013-06" db="EMBL/GenBank/DDBJ databases">
        <authorList>
            <person name="Weinstock G."/>
            <person name="Sodergren E."/>
            <person name="Lobos E.A."/>
            <person name="Fulton L."/>
            <person name="Fulton R."/>
            <person name="Courtney L."/>
            <person name="Fronick C."/>
            <person name="O'Laughlin M."/>
            <person name="Godfrey J."/>
            <person name="Wilson R.M."/>
            <person name="Miner T."/>
            <person name="Farmer C."/>
            <person name="Delehaunty K."/>
            <person name="Cordes M."/>
            <person name="Minx P."/>
            <person name="Tomlinson C."/>
            <person name="Chen J."/>
            <person name="Wollam A."/>
            <person name="Pepin K.H."/>
            <person name="Bhonagiri V."/>
            <person name="Zhang X."/>
            <person name="Warren W."/>
            <person name="Mitreva M."/>
            <person name="Mardis E.R."/>
            <person name="Wilson R.K."/>
        </authorList>
    </citation>
    <scope>NUCLEOTIDE SEQUENCE [LARGE SCALE GENOMIC DNA]</scope>
    <source>
        <strain evidence="1 2">ATCC 29099</strain>
    </source>
</reference>
<accession>U2Q6Y3</accession>
<proteinExistence type="predicted"/>
<evidence type="ECO:0000313" key="1">
    <source>
        <dbReference type="EMBL" id="ERK51814.1"/>
    </source>
</evidence>
<organism evidence="1 2">
    <name type="scientific">Eubacterium ramulus ATCC 29099</name>
    <dbReference type="NCBI Taxonomy" id="1256908"/>
    <lineage>
        <taxon>Bacteria</taxon>
        <taxon>Bacillati</taxon>
        <taxon>Bacillota</taxon>
        <taxon>Clostridia</taxon>
        <taxon>Eubacteriales</taxon>
        <taxon>Eubacteriaceae</taxon>
        <taxon>Eubacterium</taxon>
    </lineage>
</organism>
<dbReference type="HOGENOM" id="CLU_3135820_0_0_9"/>
<protein>
    <submittedName>
        <fullName evidence="1">Uncharacterized protein</fullName>
    </submittedName>
</protein>
<dbReference type="EMBL" id="AWVJ01000019">
    <property type="protein sequence ID" value="ERK51814.1"/>
    <property type="molecule type" value="Genomic_DNA"/>
</dbReference>
<comment type="caution">
    <text evidence="1">The sequence shown here is derived from an EMBL/GenBank/DDBJ whole genome shotgun (WGS) entry which is preliminary data.</text>
</comment>
<name>U2Q6Y3_EUBRA</name>
<evidence type="ECO:0000313" key="2">
    <source>
        <dbReference type="Proteomes" id="UP000016608"/>
    </source>
</evidence>
<gene>
    <name evidence="1" type="ORF">HMPREF0373_00274</name>
</gene>
<keyword evidence="2" id="KW-1185">Reference proteome</keyword>
<dbReference type="PATRIC" id="fig|1256908.3.peg.241"/>
<sequence>MIRREALILAELSVLLLLYFCAKEVVFLSKQFYNSYITGKTRQKESTQK</sequence>